<dbReference type="InterPro" id="IPR015421">
    <property type="entry name" value="PyrdxlP-dep_Trfase_major"/>
</dbReference>
<evidence type="ECO:0000256" key="7">
    <source>
        <dbReference type="RuleBase" id="RU000382"/>
    </source>
</evidence>
<feature type="modified residue" description="N6-(pyridoxal phosphate)lysine" evidence="6">
    <location>
        <position position="226"/>
    </location>
</feature>
<comment type="similarity">
    <text evidence="2 7">Belongs to the group II decarboxylase family.</text>
</comment>
<comment type="cofactor">
    <cofactor evidence="1 6 7">
        <name>pyridoxal 5'-phosphate</name>
        <dbReference type="ChEBI" id="CHEBI:597326"/>
    </cofactor>
</comment>
<keyword evidence="3" id="KW-0210">Decarboxylase</keyword>
<evidence type="ECO:0000256" key="4">
    <source>
        <dbReference type="ARBA" id="ARBA00022898"/>
    </source>
</evidence>
<dbReference type="NCBIfam" id="NF002748">
    <property type="entry name" value="PRK02769.1"/>
    <property type="match status" value="1"/>
</dbReference>
<gene>
    <name evidence="8" type="ORF">PTTT1_LOCUS52126</name>
</gene>
<dbReference type="EMBL" id="OU594949">
    <property type="protein sequence ID" value="CAG9293641.1"/>
    <property type="molecule type" value="Genomic_DNA"/>
</dbReference>
<dbReference type="InterPro" id="IPR015424">
    <property type="entry name" value="PyrdxlP-dep_Trfase"/>
</dbReference>
<dbReference type="PANTHER" id="PTHR46101:SF2">
    <property type="entry name" value="SERINE DECARBOXYLASE"/>
    <property type="match status" value="1"/>
</dbReference>
<keyword evidence="5 7" id="KW-0456">Lyase</keyword>
<dbReference type="Gene3D" id="3.40.640.10">
    <property type="entry name" value="Type I PLP-dependent aspartate aminotransferase-like (Major domain)"/>
    <property type="match status" value="1"/>
</dbReference>
<evidence type="ECO:0000256" key="1">
    <source>
        <dbReference type="ARBA" id="ARBA00001933"/>
    </source>
</evidence>
<name>A0A8J9X8I0_PHATR</name>
<dbReference type="InterPro" id="IPR051151">
    <property type="entry name" value="Group_II_Decarboxylase"/>
</dbReference>
<dbReference type="SUPFAM" id="SSF53383">
    <property type="entry name" value="PLP-dependent transferases"/>
    <property type="match status" value="1"/>
</dbReference>
<accession>A0A8J9X8I0</accession>
<evidence type="ECO:0000256" key="5">
    <source>
        <dbReference type="ARBA" id="ARBA00023239"/>
    </source>
</evidence>
<evidence type="ECO:0000313" key="8">
    <source>
        <dbReference type="EMBL" id="CAG9293641.1"/>
    </source>
</evidence>
<dbReference type="InterPro" id="IPR002129">
    <property type="entry name" value="PyrdxlP-dep_de-COase"/>
</dbReference>
<dbReference type="Gene3D" id="3.90.1150.10">
    <property type="entry name" value="Aspartate Aminotransferase, domain 1"/>
    <property type="match status" value="1"/>
</dbReference>
<dbReference type="GO" id="GO:0016831">
    <property type="term" value="F:carboxy-lyase activity"/>
    <property type="evidence" value="ECO:0007669"/>
    <property type="project" value="UniProtKB-KW"/>
</dbReference>
<evidence type="ECO:0000256" key="3">
    <source>
        <dbReference type="ARBA" id="ARBA00022793"/>
    </source>
</evidence>
<proteinExistence type="inferred from homology"/>
<protein>
    <recommendedName>
        <fullName evidence="9">Histidine decarboxylase</fullName>
    </recommendedName>
</protein>
<reference evidence="8" key="1">
    <citation type="submission" date="2022-02" db="EMBL/GenBank/DDBJ databases">
        <authorList>
            <person name="Giguere J D."/>
        </authorList>
    </citation>
    <scope>NUCLEOTIDE SEQUENCE</scope>
    <source>
        <strain evidence="8">CCAP 1055/1</strain>
    </source>
</reference>
<dbReference type="GO" id="GO:0030170">
    <property type="term" value="F:pyridoxal phosphate binding"/>
    <property type="evidence" value="ECO:0007669"/>
    <property type="project" value="InterPro"/>
</dbReference>
<keyword evidence="4 6" id="KW-0663">Pyridoxal phosphate</keyword>
<evidence type="ECO:0008006" key="9">
    <source>
        <dbReference type="Google" id="ProtNLM"/>
    </source>
</evidence>
<dbReference type="PANTHER" id="PTHR46101">
    <property type="match status" value="1"/>
</dbReference>
<evidence type="ECO:0000256" key="6">
    <source>
        <dbReference type="PIRSR" id="PIRSR602129-50"/>
    </source>
</evidence>
<evidence type="ECO:0000256" key="2">
    <source>
        <dbReference type="ARBA" id="ARBA00009533"/>
    </source>
</evidence>
<feature type="non-terminal residue" evidence="8">
    <location>
        <position position="1"/>
    </location>
</feature>
<sequence>SDILHAYDQLLQSKSSVHFGYPYNLMFDYTELAQFMKYSINNLGDPFVPSNYGVHSRQFEVAVIDFFAKLWKMETDSYWGYVTTSGTEGNLHGILLAREKFPDGILYTSQETHYSVFKAARYYRMECQSIPTLPMGEIDYDCLSEAIARNRDKPVILNVNIGTTVKGAVDNLDRILRILQSLQIPREQFYIHCDGALFALMMPFVEFAPEVSFRKPIDSIAVSGHKMLGCPMPCGVALSRKEHVKNLEQHIDYLNSVDTTIMGSRNGQAALYLWYSLRKKGIGGIKRDVMHCMETARYLKDALTAKGLTCRLNDLSSTVVLERPMDDDLVKRWQLACEEDIAHVVVMPNVTRYKIDLFVEELMQ</sequence>
<dbReference type="Pfam" id="PF00282">
    <property type="entry name" value="Pyridoxal_deC"/>
    <property type="match status" value="1"/>
</dbReference>
<dbReference type="InterPro" id="IPR015422">
    <property type="entry name" value="PyrdxlP-dep_Trfase_small"/>
</dbReference>
<organism evidence="8">
    <name type="scientific">Phaeodactylum tricornutum</name>
    <name type="common">Diatom</name>
    <dbReference type="NCBI Taxonomy" id="2850"/>
    <lineage>
        <taxon>Eukaryota</taxon>
        <taxon>Sar</taxon>
        <taxon>Stramenopiles</taxon>
        <taxon>Ochrophyta</taxon>
        <taxon>Bacillariophyta</taxon>
        <taxon>Bacillariophyceae</taxon>
        <taxon>Bacillariophycidae</taxon>
        <taxon>Naviculales</taxon>
        <taxon>Phaeodactylaceae</taxon>
        <taxon>Phaeodactylum</taxon>
    </lineage>
</organism>
<dbReference type="GO" id="GO:0019752">
    <property type="term" value="P:carboxylic acid metabolic process"/>
    <property type="evidence" value="ECO:0007669"/>
    <property type="project" value="InterPro"/>
</dbReference>
<dbReference type="AlphaFoldDB" id="A0A8J9X8I0"/>
<dbReference type="Proteomes" id="UP000836788">
    <property type="component" value="Chromosome 8"/>
</dbReference>
<feature type="non-terminal residue" evidence="8">
    <location>
        <position position="364"/>
    </location>
</feature>